<keyword evidence="2" id="KW-1185">Reference proteome</keyword>
<comment type="caution">
    <text evidence="1">The sequence shown here is derived from an EMBL/GenBank/DDBJ whole genome shotgun (WGS) entry which is preliminary data.</text>
</comment>
<dbReference type="Proteomes" id="UP000774326">
    <property type="component" value="Unassembled WGS sequence"/>
</dbReference>
<name>A0A9P8Q6H0_WICPI</name>
<reference evidence="1" key="2">
    <citation type="submission" date="2021-01" db="EMBL/GenBank/DDBJ databases">
        <authorList>
            <person name="Schikora-Tamarit M.A."/>
        </authorList>
    </citation>
    <scope>NUCLEOTIDE SEQUENCE</scope>
    <source>
        <strain evidence="1">CBS2887</strain>
    </source>
</reference>
<organism evidence="1 2">
    <name type="scientific">Wickerhamomyces pijperi</name>
    <name type="common">Yeast</name>
    <name type="synonym">Pichia pijperi</name>
    <dbReference type="NCBI Taxonomy" id="599730"/>
    <lineage>
        <taxon>Eukaryota</taxon>
        <taxon>Fungi</taxon>
        <taxon>Dikarya</taxon>
        <taxon>Ascomycota</taxon>
        <taxon>Saccharomycotina</taxon>
        <taxon>Saccharomycetes</taxon>
        <taxon>Phaffomycetales</taxon>
        <taxon>Wickerhamomycetaceae</taxon>
        <taxon>Wickerhamomyces</taxon>
    </lineage>
</organism>
<dbReference type="EMBL" id="JAEUBG010002836">
    <property type="protein sequence ID" value="KAH3683982.1"/>
    <property type="molecule type" value="Genomic_DNA"/>
</dbReference>
<gene>
    <name evidence="1" type="ORF">WICPIJ_005057</name>
</gene>
<proteinExistence type="predicted"/>
<dbReference type="AlphaFoldDB" id="A0A9P8Q6H0"/>
<evidence type="ECO:0000313" key="1">
    <source>
        <dbReference type="EMBL" id="KAH3683982.1"/>
    </source>
</evidence>
<sequence length="68" mass="7285">MVHFDTHKTPSLKPLDTALNVVAGADVDDPDQLRVVSDQLAYTFGEVLVSGTRLRLERFSSTAAAAAV</sequence>
<evidence type="ECO:0000313" key="2">
    <source>
        <dbReference type="Proteomes" id="UP000774326"/>
    </source>
</evidence>
<accession>A0A9P8Q6H0</accession>
<reference evidence="1" key="1">
    <citation type="journal article" date="2021" name="Open Biol.">
        <title>Shared evolutionary footprints suggest mitochondrial oxidative damage underlies multiple complex I losses in fungi.</title>
        <authorList>
            <person name="Schikora-Tamarit M.A."/>
            <person name="Marcet-Houben M."/>
            <person name="Nosek J."/>
            <person name="Gabaldon T."/>
        </authorList>
    </citation>
    <scope>NUCLEOTIDE SEQUENCE</scope>
    <source>
        <strain evidence="1">CBS2887</strain>
    </source>
</reference>
<protein>
    <submittedName>
        <fullName evidence="1">Uncharacterized protein</fullName>
    </submittedName>
</protein>